<dbReference type="SUPFAM" id="SSF161098">
    <property type="entry name" value="MetI-like"/>
    <property type="match status" value="1"/>
</dbReference>
<evidence type="ECO:0000313" key="9">
    <source>
        <dbReference type="EMBL" id="RGE71479.1"/>
    </source>
</evidence>
<dbReference type="InterPro" id="IPR000515">
    <property type="entry name" value="MetI-like"/>
</dbReference>
<dbReference type="GO" id="GO:0055085">
    <property type="term" value="P:transmembrane transport"/>
    <property type="evidence" value="ECO:0007669"/>
    <property type="project" value="InterPro"/>
</dbReference>
<comment type="caution">
    <text evidence="9">The sequence shown here is derived from an EMBL/GenBank/DDBJ whole genome shotgun (WGS) entry which is preliminary data.</text>
</comment>
<accession>A0A3E3IWL2</accession>
<evidence type="ECO:0000256" key="6">
    <source>
        <dbReference type="ARBA" id="ARBA00023136"/>
    </source>
</evidence>
<dbReference type="Pfam" id="PF00528">
    <property type="entry name" value="BPD_transp_1"/>
    <property type="match status" value="1"/>
</dbReference>
<dbReference type="PANTHER" id="PTHR30193">
    <property type="entry name" value="ABC TRANSPORTER PERMEASE PROTEIN"/>
    <property type="match status" value="1"/>
</dbReference>
<feature type="transmembrane region" description="Helical" evidence="7">
    <location>
        <begin position="253"/>
        <end position="272"/>
    </location>
</feature>
<comment type="subcellular location">
    <subcellularLocation>
        <location evidence="1 7">Cell membrane</location>
        <topology evidence="1 7">Multi-pass membrane protein</topology>
    </subcellularLocation>
</comment>
<evidence type="ECO:0000313" key="10">
    <source>
        <dbReference type="Proteomes" id="UP000261166"/>
    </source>
</evidence>
<evidence type="ECO:0000259" key="8">
    <source>
        <dbReference type="PROSITE" id="PS50928"/>
    </source>
</evidence>
<dbReference type="InterPro" id="IPR051393">
    <property type="entry name" value="ABC_transporter_permease"/>
</dbReference>
<dbReference type="AlphaFoldDB" id="A0A3E3IWL2"/>
<dbReference type="Gene3D" id="1.10.3720.10">
    <property type="entry name" value="MetI-like"/>
    <property type="match status" value="1"/>
</dbReference>
<organism evidence="9 10">
    <name type="scientific">Eisenbergiella massiliensis</name>
    <dbReference type="NCBI Taxonomy" id="1720294"/>
    <lineage>
        <taxon>Bacteria</taxon>
        <taxon>Bacillati</taxon>
        <taxon>Bacillota</taxon>
        <taxon>Clostridia</taxon>
        <taxon>Lachnospirales</taxon>
        <taxon>Lachnospiraceae</taxon>
        <taxon>Eisenbergiella</taxon>
    </lineage>
</organism>
<feature type="transmembrane region" description="Helical" evidence="7">
    <location>
        <begin position="118"/>
        <end position="139"/>
    </location>
</feature>
<proteinExistence type="inferred from homology"/>
<feature type="domain" description="ABC transmembrane type-1" evidence="8">
    <location>
        <begin position="114"/>
        <end position="324"/>
    </location>
</feature>
<feature type="transmembrane region" description="Helical" evidence="7">
    <location>
        <begin position="57"/>
        <end position="81"/>
    </location>
</feature>
<dbReference type="PANTHER" id="PTHR30193:SF1">
    <property type="entry name" value="ABC TRANSPORTER PERMEASE PROTEIN YESP-RELATED"/>
    <property type="match status" value="1"/>
</dbReference>
<dbReference type="PROSITE" id="PS50928">
    <property type="entry name" value="ABC_TM1"/>
    <property type="match status" value="1"/>
</dbReference>
<protein>
    <submittedName>
        <fullName evidence="9">Sugar ABC transporter permease</fullName>
    </submittedName>
</protein>
<feature type="transmembrane region" description="Helical" evidence="7">
    <location>
        <begin position="199"/>
        <end position="221"/>
    </location>
</feature>
<feature type="transmembrane region" description="Helical" evidence="7">
    <location>
        <begin position="303"/>
        <end position="325"/>
    </location>
</feature>
<feature type="transmembrane region" description="Helical" evidence="7">
    <location>
        <begin position="20"/>
        <end position="45"/>
    </location>
</feature>
<dbReference type="OrthoDB" id="9788108at2"/>
<dbReference type="CDD" id="cd06261">
    <property type="entry name" value="TM_PBP2"/>
    <property type="match status" value="1"/>
</dbReference>
<evidence type="ECO:0000256" key="1">
    <source>
        <dbReference type="ARBA" id="ARBA00004651"/>
    </source>
</evidence>
<reference evidence="9 10" key="1">
    <citation type="submission" date="2018-08" db="EMBL/GenBank/DDBJ databases">
        <title>A genome reference for cultivated species of the human gut microbiota.</title>
        <authorList>
            <person name="Zou Y."/>
            <person name="Xue W."/>
            <person name="Luo G."/>
        </authorList>
    </citation>
    <scope>NUCLEOTIDE SEQUENCE [LARGE SCALE GENOMIC DNA]</scope>
    <source>
        <strain evidence="9 10">AF26-4BH</strain>
    </source>
</reference>
<dbReference type="Proteomes" id="UP000261166">
    <property type="component" value="Unassembled WGS sequence"/>
</dbReference>
<evidence type="ECO:0000256" key="3">
    <source>
        <dbReference type="ARBA" id="ARBA00022475"/>
    </source>
</evidence>
<keyword evidence="4 7" id="KW-0812">Transmembrane</keyword>
<dbReference type="GO" id="GO:0005886">
    <property type="term" value="C:plasma membrane"/>
    <property type="evidence" value="ECO:0007669"/>
    <property type="project" value="UniProtKB-SubCell"/>
</dbReference>
<dbReference type="InterPro" id="IPR035906">
    <property type="entry name" value="MetI-like_sf"/>
</dbReference>
<dbReference type="EMBL" id="QVLU01000010">
    <property type="protein sequence ID" value="RGE71479.1"/>
    <property type="molecule type" value="Genomic_DNA"/>
</dbReference>
<evidence type="ECO:0000256" key="2">
    <source>
        <dbReference type="ARBA" id="ARBA00022448"/>
    </source>
</evidence>
<evidence type="ECO:0000256" key="7">
    <source>
        <dbReference type="RuleBase" id="RU363032"/>
    </source>
</evidence>
<keyword evidence="3" id="KW-1003">Cell membrane</keyword>
<keyword evidence="6 7" id="KW-0472">Membrane</keyword>
<sequence>MGWISKINSLFKATGLSQTGASLFTFFSVVILFFAILYAVLQILYLKKKIDSATKSFYLFVGPWLFGFLMFTLGPMIYSFVMSFFDWELVTAPVFSGVNNYAKLLSDKHVAQSLKVTFTYTFVAVPLQVVLAFLLAALLNNKIKGINVFRTIFYLPNLISGVPQMVLFMWVFNPNFGLINSVLKLIGIQGPGWFSDPAWSLPAVIIMSLWTVGGSMVIYLAGFQDISVSLYEQASIDGANGFRKFISITIPQMTPIIFFNMITAMIGAFQTFTQGYMVDGGIKDSVLFFAYYLYENAFQWFKMGYGCALAWVLFLIIMVFTLIVFRSSDMWVYYENEMMPAGKKKRKVGK</sequence>
<dbReference type="RefSeq" id="WP_025491593.1">
    <property type="nucleotide sequence ID" value="NZ_JBKVAZ010000017.1"/>
</dbReference>
<keyword evidence="2 7" id="KW-0813">Transport</keyword>
<evidence type="ECO:0000256" key="5">
    <source>
        <dbReference type="ARBA" id="ARBA00022989"/>
    </source>
</evidence>
<comment type="similarity">
    <text evidence="7">Belongs to the binding-protein-dependent transport system permease family.</text>
</comment>
<feature type="transmembrane region" description="Helical" evidence="7">
    <location>
        <begin position="151"/>
        <end position="172"/>
    </location>
</feature>
<keyword evidence="5 7" id="KW-1133">Transmembrane helix</keyword>
<name>A0A3E3IWL2_9FIRM</name>
<evidence type="ECO:0000256" key="4">
    <source>
        <dbReference type="ARBA" id="ARBA00022692"/>
    </source>
</evidence>
<gene>
    <name evidence="9" type="ORF">DWY69_12815</name>
</gene>